<dbReference type="Pfam" id="PF16282">
    <property type="entry name" value="SANT_DAMP1_like"/>
    <property type="match status" value="1"/>
</dbReference>
<evidence type="ECO:0000259" key="10">
    <source>
        <dbReference type="SMART" id="SM00717"/>
    </source>
</evidence>
<dbReference type="InterPro" id="IPR032563">
    <property type="entry name" value="DAMP1_SANT-like"/>
</dbReference>
<dbReference type="Proteomes" id="UP000567179">
    <property type="component" value="Unassembled WGS sequence"/>
</dbReference>
<gene>
    <name evidence="11" type="ORF">D9619_000645</name>
</gene>
<evidence type="ECO:0000256" key="7">
    <source>
        <dbReference type="ARBA" id="ARBA00023242"/>
    </source>
</evidence>
<dbReference type="GO" id="GO:0035267">
    <property type="term" value="C:NuA4 histone acetyltransferase complex"/>
    <property type="evidence" value="ECO:0007669"/>
    <property type="project" value="InterPro"/>
</dbReference>
<dbReference type="OrthoDB" id="19740at2759"/>
<evidence type="ECO:0000256" key="1">
    <source>
        <dbReference type="ARBA" id="ARBA00004123"/>
    </source>
</evidence>
<protein>
    <recommendedName>
        <fullName evidence="3">SWR1-complex protein 4</fullName>
    </recommendedName>
</protein>
<dbReference type="PANTHER" id="PTHR12855">
    <property type="entry name" value="DNA METHYLTRANSFERASE 1-ASSOCIATED PROTEIN 1 FAMILY MEMBER"/>
    <property type="match status" value="1"/>
</dbReference>
<dbReference type="EMBL" id="JAACJJ010000028">
    <property type="protein sequence ID" value="KAF5322804.1"/>
    <property type="molecule type" value="Genomic_DNA"/>
</dbReference>
<keyword evidence="6" id="KW-0804">Transcription</keyword>
<evidence type="ECO:0000313" key="11">
    <source>
        <dbReference type="EMBL" id="KAF5322804.1"/>
    </source>
</evidence>
<feature type="region of interest" description="Disordered" evidence="9">
    <location>
        <begin position="436"/>
        <end position="511"/>
    </location>
</feature>
<evidence type="ECO:0000313" key="12">
    <source>
        <dbReference type="Proteomes" id="UP000567179"/>
    </source>
</evidence>
<reference evidence="11 12" key="1">
    <citation type="journal article" date="2020" name="ISME J.">
        <title>Uncovering the hidden diversity of litter-decomposition mechanisms in mushroom-forming fungi.</title>
        <authorList>
            <person name="Floudas D."/>
            <person name="Bentzer J."/>
            <person name="Ahren D."/>
            <person name="Johansson T."/>
            <person name="Persson P."/>
            <person name="Tunlid A."/>
        </authorList>
    </citation>
    <scope>NUCLEOTIDE SEQUENCE [LARGE SCALE GENOMIC DNA]</scope>
    <source>
        <strain evidence="11 12">CBS 101986</strain>
    </source>
</reference>
<feature type="domain" description="Myb-like" evidence="10">
    <location>
        <begin position="138"/>
        <end position="191"/>
    </location>
</feature>
<evidence type="ECO:0000256" key="5">
    <source>
        <dbReference type="ARBA" id="ARBA00023015"/>
    </source>
</evidence>
<dbReference type="GO" id="GO:0006281">
    <property type="term" value="P:DNA repair"/>
    <property type="evidence" value="ECO:0007669"/>
    <property type="project" value="InterPro"/>
</dbReference>
<comment type="similarity">
    <text evidence="2">Belongs to the SWC4 family.</text>
</comment>
<accession>A0A8H5BG97</accession>
<keyword evidence="4" id="KW-0156">Chromatin regulator</keyword>
<keyword evidence="12" id="KW-1185">Reference proteome</keyword>
<dbReference type="InterPro" id="IPR027109">
    <property type="entry name" value="Swc4/Dmap1"/>
</dbReference>
<evidence type="ECO:0000256" key="9">
    <source>
        <dbReference type="SAM" id="MobiDB-lite"/>
    </source>
</evidence>
<dbReference type="AlphaFoldDB" id="A0A8H5BG97"/>
<feature type="compositionally biased region" description="Acidic residues" evidence="9">
    <location>
        <begin position="448"/>
        <end position="467"/>
    </location>
</feature>
<comment type="function">
    <text evidence="8">Component of the SWR1 complex which mediates the ATP-dependent exchange of histone H2A for the H2A variant HZT1 leading to transcriptional regulation of selected genes by chromatin remodeling. Component of the NuA4 histone acetyltransferase complex which is involved in transcriptional activation of selected genes principally by acetylation of nucleosomal histone H4 and H2A. The NuA4 complex is also involved in DNA repair.</text>
</comment>
<dbReference type="Gene3D" id="1.10.10.60">
    <property type="entry name" value="Homeodomain-like"/>
    <property type="match status" value="1"/>
</dbReference>
<organism evidence="11 12">
    <name type="scientific">Psilocybe cf. subviscida</name>
    <dbReference type="NCBI Taxonomy" id="2480587"/>
    <lineage>
        <taxon>Eukaryota</taxon>
        <taxon>Fungi</taxon>
        <taxon>Dikarya</taxon>
        <taxon>Basidiomycota</taxon>
        <taxon>Agaricomycotina</taxon>
        <taxon>Agaricomycetes</taxon>
        <taxon>Agaricomycetidae</taxon>
        <taxon>Agaricales</taxon>
        <taxon>Agaricineae</taxon>
        <taxon>Strophariaceae</taxon>
        <taxon>Psilocybe</taxon>
    </lineage>
</organism>
<dbReference type="GO" id="GO:0000122">
    <property type="term" value="P:negative regulation of transcription by RNA polymerase II"/>
    <property type="evidence" value="ECO:0007669"/>
    <property type="project" value="TreeGrafter"/>
</dbReference>
<sequence length="511" mass="56501">MAATAADIRSALSIPEPNATAGPSQPKKPAAQKTRKPDGIPRELYSLIGPSAPSLAAQLAKPRLKQKPNFGSAQRGFPNLRDNRELRQFKNGARKDGLELQHWVKASIEPEADYQFAKYNVPPTTYTYSLDEYTRFLEDPEWTKEETDYLFTVVAEYDARWYIVHDRYEFPGGPERRLDDLKDRFYSVCRKLVRNRPWAGDEASKQALISSFTFDKDRELMRKRYIVNLETRTPDQIAEEEALYLEVKRLEHNERKFKRDRDNLLRMLAGMDSGLPDIVEDDISILAPNGTESISTVSVTKKKGTKKGTQAMDIDVPATPLTATAPLQKPTAKSAAQDALNCITRTEVSTTAGTKAAHQLATLRSFKLPAPKAAIAPKVTQALAELGISHTRLVMPTRTNVQQLESLIEAATALVETKRLVDKVDMEIQVAKTRLGMRAASQAAEGGAGDDDMEVDGAADGEGETEGEDGRGQSVMSARSGRGRKHARRSVSVSSMDTASTRAGPKRQKRG</sequence>
<keyword evidence="7" id="KW-0539">Nucleus</keyword>
<dbReference type="InterPro" id="IPR001005">
    <property type="entry name" value="SANT/Myb"/>
</dbReference>
<proteinExistence type="inferred from homology"/>
<name>A0A8H5BG97_9AGAR</name>
<evidence type="ECO:0000256" key="2">
    <source>
        <dbReference type="ARBA" id="ARBA00006918"/>
    </source>
</evidence>
<dbReference type="GO" id="GO:0003714">
    <property type="term" value="F:transcription corepressor activity"/>
    <property type="evidence" value="ECO:0007669"/>
    <property type="project" value="TreeGrafter"/>
</dbReference>
<evidence type="ECO:0000256" key="4">
    <source>
        <dbReference type="ARBA" id="ARBA00022853"/>
    </source>
</evidence>
<dbReference type="GO" id="GO:0006338">
    <property type="term" value="P:chromatin remodeling"/>
    <property type="evidence" value="ECO:0007669"/>
    <property type="project" value="InterPro"/>
</dbReference>
<dbReference type="InterPro" id="IPR009057">
    <property type="entry name" value="Homeodomain-like_sf"/>
</dbReference>
<keyword evidence="5" id="KW-0805">Transcription regulation</keyword>
<feature type="region of interest" description="Disordered" evidence="9">
    <location>
        <begin position="1"/>
        <end position="45"/>
    </location>
</feature>
<comment type="caution">
    <text evidence="11">The sequence shown here is derived from an EMBL/GenBank/DDBJ whole genome shotgun (WGS) entry which is preliminary data.</text>
</comment>
<comment type="subcellular location">
    <subcellularLocation>
        <location evidence="1">Nucleus</location>
    </subcellularLocation>
</comment>
<evidence type="ECO:0000256" key="6">
    <source>
        <dbReference type="ARBA" id="ARBA00023163"/>
    </source>
</evidence>
<dbReference type="SMART" id="SM00717">
    <property type="entry name" value="SANT"/>
    <property type="match status" value="1"/>
</dbReference>
<dbReference type="SUPFAM" id="SSF46689">
    <property type="entry name" value="Homeodomain-like"/>
    <property type="match status" value="1"/>
</dbReference>
<dbReference type="PANTHER" id="PTHR12855:SF10">
    <property type="entry name" value="DNA METHYLTRANSFERASE 1-ASSOCIATED PROTEIN 1"/>
    <property type="match status" value="1"/>
</dbReference>
<dbReference type="GO" id="GO:0000812">
    <property type="term" value="C:Swr1 complex"/>
    <property type="evidence" value="ECO:0007669"/>
    <property type="project" value="TreeGrafter"/>
</dbReference>
<feature type="compositionally biased region" description="Polar residues" evidence="9">
    <location>
        <begin position="491"/>
        <end position="501"/>
    </location>
</feature>
<evidence type="ECO:0000256" key="3">
    <source>
        <dbReference type="ARBA" id="ARBA00019132"/>
    </source>
</evidence>
<evidence type="ECO:0000256" key="8">
    <source>
        <dbReference type="ARBA" id="ARBA00025264"/>
    </source>
</evidence>